<gene>
    <name evidence="1" type="ORF">F3087_07575</name>
</gene>
<name>A0A5N0EJQ0_9NOCA</name>
<dbReference type="InterPro" id="IPR008316">
    <property type="entry name" value="UCP029876"/>
</dbReference>
<dbReference type="EMBL" id="VXLC01000003">
    <property type="protein sequence ID" value="KAA8889607.1"/>
    <property type="molecule type" value="Genomic_DNA"/>
</dbReference>
<keyword evidence="2" id="KW-1185">Reference proteome</keyword>
<organism evidence="1 2">
    <name type="scientific">Nocardia colli</name>
    <dbReference type="NCBI Taxonomy" id="2545717"/>
    <lineage>
        <taxon>Bacteria</taxon>
        <taxon>Bacillati</taxon>
        <taxon>Actinomycetota</taxon>
        <taxon>Actinomycetes</taxon>
        <taxon>Mycobacteriales</taxon>
        <taxon>Nocardiaceae</taxon>
        <taxon>Nocardia</taxon>
    </lineage>
</organism>
<accession>A0A5N0EJQ0</accession>
<dbReference type="Gene3D" id="1.10.1900.10">
    <property type="entry name" value="c-terminal domain of poly(a) binding protein"/>
    <property type="match status" value="1"/>
</dbReference>
<sequence length="123" mass="13863">MSDTANAGLIAKLVGPKQRWRRYKTRMRRLPPNYRAAVEAIEQHMMHFVPIDGEHDASRFDDLADLFEQAAADATPIRAIVGADPVHFVETFVENYSDGGYVPARARRQLTEAIARAEEGQPR</sequence>
<dbReference type="SUPFAM" id="SSF158560">
    <property type="entry name" value="BH3980-like"/>
    <property type="match status" value="1"/>
</dbReference>
<proteinExistence type="predicted"/>
<dbReference type="Pfam" id="PF06304">
    <property type="entry name" value="DUF1048"/>
    <property type="match status" value="1"/>
</dbReference>
<dbReference type="AlphaFoldDB" id="A0A5N0EJQ0"/>
<dbReference type="Proteomes" id="UP000323876">
    <property type="component" value="Unassembled WGS sequence"/>
</dbReference>
<evidence type="ECO:0000313" key="1">
    <source>
        <dbReference type="EMBL" id="KAA8889607.1"/>
    </source>
</evidence>
<comment type="caution">
    <text evidence="1">The sequence shown here is derived from an EMBL/GenBank/DDBJ whole genome shotgun (WGS) entry which is preliminary data.</text>
</comment>
<reference evidence="1 2" key="1">
    <citation type="submission" date="2019-09" db="EMBL/GenBank/DDBJ databases">
        <authorList>
            <person name="Wang X."/>
        </authorList>
    </citation>
    <scope>NUCLEOTIDE SEQUENCE [LARGE SCALE GENOMIC DNA]</scope>
    <source>
        <strain evidence="1 2">CICC 11023</strain>
    </source>
</reference>
<protein>
    <submittedName>
        <fullName evidence="1">DUF1048 domain-containing protein</fullName>
    </submittedName>
</protein>
<evidence type="ECO:0000313" key="2">
    <source>
        <dbReference type="Proteomes" id="UP000323876"/>
    </source>
</evidence>
<dbReference type="OrthoDB" id="8083683at2"/>